<organism evidence="2 3">
    <name type="scientific">Funneliformis caledonium</name>
    <dbReference type="NCBI Taxonomy" id="1117310"/>
    <lineage>
        <taxon>Eukaryota</taxon>
        <taxon>Fungi</taxon>
        <taxon>Fungi incertae sedis</taxon>
        <taxon>Mucoromycota</taxon>
        <taxon>Glomeromycotina</taxon>
        <taxon>Glomeromycetes</taxon>
        <taxon>Glomerales</taxon>
        <taxon>Glomeraceae</taxon>
        <taxon>Funneliformis</taxon>
    </lineage>
</organism>
<dbReference type="Proteomes" id="UP000789570">
    <property type="component" value="Unassembled WGS sequence"/>
</dbReference>
<protein>
    <submittedName>
        <fullName evidence="2">9511_t:CDS:1</fullName>
    </submittedName>
</protein>
<proteinExistence type="predicted"/>
<dbReference type="EMBL" id="CAJVPQ010008523">
    <property type="protein sequence ID" value="CAG8707663.1"/>
    <property type="molecule type" value="Genomic_DNA"/>
</dbReference>
<evidence type="ECO:0000313" key="3">
    <source>
        <dbReference type="Proteomes" id="UP000789570"/>
    </source>
</evidence>
<evidence type="ECO:0000313" key="2">
    <source>
        <dbReference type="EMBL" id="CAG8707663.1"/>
    </source>
</evidence>
<keyword evidence="3" id="KW-1185">Reference proteome</keyword>
<comment type="caution">
    <text evidence="2">The sequence shown here is derived from an EMBL/GenBank/DDBJ whole genome shotgun (WGS) entry which is preliminary data.</text>
</comment>
<dbReference type="AlphaFoldDB" id="A0A9N9N6V9"/>
<dbReference type="OrthoDB" id="10427157at2759"/>
<accession>A0A9N9N6V9</accession>
<name>A0A9N9N6V9_9GLOM</name>
<feature type="region of interest" description="Disordered" evidence="1">
    <location>
        <begin position="1"/>
        <end position="20"/>
    </location>
</feature>
<reference evidence="2" key="1">
    <citation type="submission" date="2021-06" db="EMBL/GenBank/DDBJ databases">
        <authorList>
            <person name="Kallberg Y."/>
            <person name="Tangrot J."/>
            <person name="Rosling A."/>
        </authorList>
    </citation>
    <scope>NUCLEOTIDE SEQUENCE</scope>
    <source>
        <strain evidence="2">UK204</strain>
    </source>
</reference>
<evidence type="ECO:0000256" key="1">
    <source>
        <dbReference type="SAM" id="MobiDB-lite"/>
    </source>
</evidence>
<gene>
    <name evidence="2" type="ORF">FCALED_LOCUS13777</name>
</gene>
<sequence length="76" mass="7942">MCSDNKDQISTNPSGDEPMAHIGKGCTALDGVGVVPSDTALSIYAYNVAKDTIGSVLGTYQTSTTTEKAQDQKTDK</sequence>